<dbReference type="InterPro" id="IPR007197">
    <property type="entry name" value="rSAM"/>
</dbReference>
<evidence type="ECO:0000313" key="9">
    <source>
        <dbReference type="EMBL" id="VFK76526.1"/>
    </source>
</evidence>
<evidence type="ECO:0000256" key="1">
    <source>
        <dbReference type="ARBA" id="ARBA00001966"/>
    </source>
</evidence>
<proteinExistence type="predicted"/>
<reference evidence="7" key="1">
    <citation type="submission" date="2019-02" db="EMBL/GenBank/DDBJ databases">
        <authorList>
            <person name="Gruber-Vodicka R. H."/>
            <person name="Seah K. B. B."/>
        </authorList>
    </citation>
    <scope>NUCLEOTIDE SEQUENCE</scope>
    <source>
        <strain evidence="7">BECK_BZ197</strain>
        <strain evidence="9">BECK_BZ198</strain>
        <strain evidence="8">BECK_BZ199</strain>
    </source>
</reference>
<dbReference type="CDD" id="cd01335">
    <property type="entry name" value="Radical_SAM"/>
    <property type="match status" value="1"/>
</dbReference>
<dbReference type="InterPro" id="IPR001173">
    <property type="entry name" value="Glyco_trans_2-like"/>
</dbReference>
<evidence type="ECO:0000256" key="3">
    <source>
        <dbReference type="ARBA" id="ARBA00022723"/>
    </source>
</evidence>
<dbReference type="SFLD" id="SFLDG01067">
    <property type="entry name" value="SPASM/twitch_domain_containing"/>
    <property type="match status" value="1"/>
</dbReference>
<dbReference type="EMBL" id="CAADGH010000061">
    <property type="protein sequence ID" value="VFK76526.1"/>
    <property type="molecule type" value="Genomic_DNA"/>
</dbReference>
<dbReference type="InterPro" id="IPR058240">
    <property type="entry name" value="rSAM_sf"/>
</dbReference>
<evidence type="ECO:0000313" key="7">
    <source>
        <dbReference type="EMBL" id="VFK28828.1"/>
    </source>
</evidence>
<evidence type="ECO:0000256" key="4">
    <source>
        <dbReference type="ARBA" id="ARBA00023004"/>
    </source>
</evidence>
<feature type="domain" description="Radical SAM core" evidence="6">
    <location>
        <begin position="450"/>
        <end position="658"/>
    </location>
</feature>
<keyword evidence="7" id="KW-0808">Transferase</keyword>
<keyword evidence="3" id="KW-0479">Metal-binding</keyword>
<dbReference type="InterPro" id="IPR013785">
    <property type="entry name" value="Aldolase_TIM"/>
</dbReference>
<protein>
    <submittedName>
        <fullName evidence="7">Glycosyltransferase involved in cell wall bisynthesis</fullName>
    </submittedName>
</protein>
<dbReference type="SFLD" id="SFLDS00029">
    <property type="entry name" value="Radical_SAM"/>
    <property type="match status" value="1"/>
</dbReference>
<organism evidence="7">
    <name type="scientific">Candidatus Kentrum sp. MB</name>
    <dbReference type="NCBI Taxonomy" id="2138164"/>
    <lineage>
        <taxon>Bacteria</taxon>
        <taxon>Pseudomonadati</taxon>
        <taxon>Pseudomonadota</taxon>
        <taxon>Gammaproteobacteria</taxon>
        <taxon>Candidatus Kentrum</taxon>
    </lineage>
</organism>
<dbReference type="Gene3D" id="3.40.50.720">
    <property type="entry name" value="NAD(P)-binding Rossmann-like Domain"/>
    <property type="match status" value="1"/>
</dbReference>
<evidence type="ECO:0000256" key="2">
    <source>
        <dbReference type="ARBA" id="ARBA00022691"/>
    </source>
</evidence>
<keyword evidence="2" id="KW-0949">S-adenosyl-L-methionine</keyword>
<dbReference type="EMBL" id="CAADFO010000042">
    <property type="protein sequence ID" value="VFK28828.1"/>
    <property type="molecule type" value="Genomic_DNA"/>
</dbReference>
<keyword evidence="5" id="KW-0411">Iron-sulfur</keyword>
<dbReference type="GO" id="GO:0016758">
    <property type="term" value="F:hexosyltransferase activity"/>
    <property type="evidence" value="ECO:0007669"/>
    <property type="project" value="UniProtKB-ARBA"/>
</dbReference>
<evidence type="ECO:0000256" key="5">
    <source>
        <dbReference type="ARBA" id="ARBA00023014"/>
    </source>
</evidence>
<dbReference type="PANTHER" id="PTHR22916">
    <property type="entry name" value="GLYCOSYLTRANSFERASE"/>
    <property type="match status" value="1"/>
</dbReference>
<dbReference type="EMBL" id="CAADFQ010000057">
    <property type="protein sequence ID" value="VFK33963.1"/>
    <property type="molecule type" value="Genomic_DNA"/>
</dbReference>
<dbReference type="GO" id="GO:0046872">
    <property type="term" value="F:metal ion binding"/>
    <property type="evidence" value="ECO:0007669"/>
    <property type="project" value="UniProtKB-KW"/>
</dbReference>
<dbReference type="PANTHER" id="PTHR22916:SF3">
    <property type="entry name" value="UDP-GLCNAC:BETAGAL BETA-1,3-N-ACETYLGLUCOSAMINYLTRANSFERASE-LIKE PROTEIN 1"/>
    <property type="match status" value="1"/>
</dbReference>
<dbReference type="Pfam" id="PF00535">
    <property type="entry name" value="Glycos_transf_2"/>
    <property type="match status" value="1"/>
</dbReference>
<keyword evidence="4" id="KW-0408">Iron</keyword>
<name>A0A450XI23_9GAMM</name>
<comment type="cofactor">
    <cofactor evidence="1">
        <name>[4Fe-4S] cluster</name>
        <dbReference type="ChEBI" id="CHEBI:49883"/>
    </cofactor>
</comment>
<dbReference type="Pfam" id="PF04055">
    <property type="entry name" value="Radical_SAM"/>
    <property type="match status" value="1"/>
</dbReference>
<dbReference type="GO" id="GO:0051536">
    <property type="term" value="F:iron-sulfur cluster binding"/>
    <property type="evidence" value="ECO:0007669"/>
    <property type="project" value="UniProtKB-KW"/>
</dbReference>
<accession>A0A450XI23</accession>
<dbReference type="PROSITE" id="PS51918">
    <property type="entry name" value="RADICAL_SAM"/>
    <property type="match status" value="1"/>
</dbReference>
<evidence type="ECO:0000259" key="6">
    <source>
        <dbReference type="PROSITE" id="PS51918"/>
    </source>
</evidence>
<dbReference type="AlphaFoldDB" id="A0A450XI23"/>
<sequence length="794" mass="90872">MRFHDKSVHRNRSIDFSIIIPTFNTREFIADCLTSVFLSANEDTTYEVLVVDDCSTDQTREIVRGYTATHPNVILLKTQRTSGPGFARNLGVEKASGKWILYLDSDDCYAPNSLDRLKHFIAENRNTDLDVVVFDWAYHKKSDCIPHTTFEGRMDSQYFSYEKEEIVANYLQFRIDHSVIYTAVQRKLIIDHNIRFRAGYHEDVDYMFKVYWAAKTVRLFQRVLYLKTSRAGSIVNTISINHIKGFMHAYQEIYSVLHLSVKDRKIALEREFRLGLIGLVATRAREIYRNSSDIEQQAKLYEALYNEWITFEKSNVLGMPSYGKTAYSLICAHFLKTMADDTMSLEERTRDISAFFDKNSDKRWSCVDLHHSVFLRPNQIRTCCKRFFVDGEMKGDVVLLEQNDLSRSDNIPSKIVNAKKARYASINKGEATDCDGCPFLEFARWAPLGEFKIKTLSLEHHSVCNLKCTYCSEDYHGGSLPAYDVGALLENLLETDAISDKATVIWGGGEPVLVRDFSTNILSILRRKPQTIHRVITNAVSYSDTVRDLLSQGKIFIYTSVDAGAESGYERVHGRRKLRQVMENLRKYAMANAENITVKYLFTKGNCEIEELKAFVALVDQYGLRNCAFQISSDFKEEFVFVENLVLMVTLYKMLAEAGCSIIAFDELLRHRIGKFSESEKNLFLKQLEQAGALSILADPKRYDSVIVWGIGEYAATLIEKSMFFQQVHIDNFVLSGTGINPDTIYGKDVLPAETLLESNTPVVIAAVQNYSLIYRQFIELGLNKERLITKLIL</sequence>
<dbReference type="Gene3D" id="3.20.20.70">
    <property type="entry name" value="Aldolase class I"/>
    <property type="match status" value="1"/>
</dbReference>
<evidence type="ECO:0000313" key="8">
    <source>
        <dbReference type="EMBL" id="VFK33963.1"/>
    </source>
</evidence>
<dbReference type="InterPro" id="IPR029044">
    <property type="entry name" value="Nucleotide-diphossugar_trans"/>
</dbReference>
<dbReference type="Gene3D" id="3.90.550.10">
    <property type="entry name" value="Spore Coat Polysaccharide Biosynthesis Protein SpsA, Chain A"/>
    <property type="match status" value="1"/>
</dbReference>
<dbReference type="CDD" id="cd00761">
    <property type="entry name" value="Glyco_tranf_GTA_type"/>
    <property type="match status" value="1"/>
</dbReference>
<gene>
    <name evidence="7" type="ORF">BECKMB1821G_GA0114241_104210</name>
    <name evidence="9" type="ORF">BECKMB1821H_GA0114242_10619</name>
    <name evidence="8" type="ORF">BECKMB1821I_GA0114274_105710</name>
</gene>
<dbReference type="SUPFAM" id="SSF102114">
    <property type="entry name" value="Radical SAM enzymes"/>
    <property type="match status" value="1"/>
</dbReference>
<dbReference type="SUPFAM" id="SSF53448">
    <property type="entry name" value="Nucleotide-diphospho-sugar transferases"/>
    <property type="match status" value="1"/>
</dbReference>